<keyword evidence="2" id="KW-0723">Serine/threonine-protein kinase</keyword>
<sequence>MPRQQVYGKRSRAVYNDFAIFDSPQRPTVKSRAEEATQRLVEKVTGLSLHDCADVVEHRRRRLVLGACDANSVVLPVRPRKTKNGRRKKVVEVEVTIEHSGPQDVREVESREDVEEIETRQAERRVNDKTAEKEEAKEQQDLVSSTEARRVSPEPPKRNRDNSIPQAPTISALDLSFADLTDKPDDTTTIAAVPINNIYSNHSRTLLDLSSHDLTPFALWSSQLSDHFSLAKIAEASFGEVYRLSLLSPLPGLSRADESVFKVIALQAPKSILPIAKKARAAALAKAEGMSKVEDVASEVRVLQRMSSIPGFTNFRDVRIVQGRPPPLFVEAFQTYNAEQKAKKKDLSHFPDPVKKTSYCEDQLWAVIEMQDAGTDLEQLVEAVEGECTSIWSVWDVFWQVVLTLAKGEEGAEFEHRDLHLGNICVRHKNESTLSASTANIDITSKKLGFTDLETTIIDYTISRCRLTSKTHPFSDPEQEIAYHDLLPDPSLFQGDSTEEYQYDIYRYMRGAVLAQDPMSNEDMPDNKDIWQQYHPTTNLIWLHFILYKLLEQLSWPSSQKPPSRKLKVAVKPAFAEWKRANDLEHTLLHMQDLLDPETGICKSSLRSASDIVALALSEGWLGVEDVVGCHNDVYTGMMVGGEGDVVSSSPPGTVYLTTDECVAVPQSSDPPALLTFEDAPTHIQINIDIMEEKGLEAATHAARKTRRKDRARRRRSTL</sequence>
<comment type="caution">
    <text evidence="11">The sequence shown here is derived from an EMBL/GenBank/DDBJ whole genome shotgun (WGS) entry which is preliminary data.</text>
</comment>
<evidence type="ECO:0000256" key="3">
    <source>
        <dbReference type="ARBA" id="ARBA00022679"/>
    </source>
</evidence>
<dbReference type="GO" id="GO:0005737">
    <property type="term" value="C:cytoplasm"/>
    <property type="evidence" value="ECO:0007669"/>
    <property type="project" value="TreeGrafter"/>
</dbReference>
<dbReference type="Gene3D" id="1.10.510.10">
    <property type="entry name" value="Transferase(Phosphotransferase) domain 1"/>
    <property type="match status" value="1"/>
</dbReference>
<dbReference type="EC" id="2.7.11.1" evidence="1"/>
<dbReference type="GO" id="GO:0005634">
    <property type="term" value="C:nucleus"/>
    <property type="evidence" value="ECO:0007669"/>
    <property type="project" value="TreeGrafter"/>
</dbReference>
<dbReference type="EMBL" id="JAUTXT010000008">
    <property type="protein sequence ID" value="KAK3677043.1"/>
    <property type="molecule type" value="Genomic_DNA"/>
</dbReference>
<evidence type="ECO:0000256" key="6">
    <source>
        <dbReference type="ARBA" id="ARBA00022840"/>
    </source>
</evidence>
<dbReference type="InterPro" id="IPR024604">
    <property type="entry name" value="GSG2_C"/>
</dbReference>
<keyword evidence="6" id="KW-0067">ATP-binding</keyword>
<evidence type="ECO:0000256" key="1">
    <source>
        <dbReference type="ARBA" id="ARBA00012513"/>
    </source>
</evidence>
<dbReference type="PANTHER" id="PTHR24419">
    <property type="entry name" value="INTERLEUKIN-1 RECEPTOR-ASSOCIATED KINASE"/>
    <property type="match status" value="1"/>
</dbReference>
<comment type="catalytic activity">
    <reaction evidence="7">
        <text>L-threonyl-[protein] + ATP = O-phospho-L-threonyl-[protein] + ADP + H(+)</text>
        <dbReference type="Rhea" id="RHEA:46608"/>
        <dbReference type="Rhea" id="RHEA-COMP:11060"/>
        <dbReference type="Rhea" id="RHEA-COMP:11605"/>
        <dbReference type="ChEBI" id="CHEBI:15378"/>
        <dbReference type="ChEBI" id="CHEBI:30013"/>
        <dbReference type="ChEBI" id="CHEBI:30616"/>
        <dbReference type="ChEBI" id="CHEBI:61977"/>
        <dbReference type="ChEBI" id="CHEBI:456216"/>
        <dbReference type="EC" id="2.7.11.1"/>
    </reaction>
</comment>
<evidence type="ECO:0000256" key="4">
    <source>
        <dbReference type="ARBA" id="ARBA00022741"/>
    </source>
</evidence>
<feature type="region of interest" description="Disordered" evidence="9">
    <location>
        <begin position="99"/>
        <end position="168"/>
    </location>
</feature>
<dbReference type="GO" id="GO:0035556">
    <property type="term" value="P:intracellular signal transduction"/>
    <property type="evidence" value="ECO:0007669"/>
    <property type="project" value="TreeGrafter"/>
</dbReference>
<reference evidence="11" key="1">
    <citation type="submission" date="2023-07" db="EMBL/GenBank/DDBJ databases">
        <title>Black Yeasts Isolated from many extreme environments.</title>
        <authorList>
            <person name="Coleine C."/>
            <person name="Stajich J.E."/>
            <person name="Selbmann L."/>
        </authorList>
    </citation>
    <scope>NUCLEOTIDE SEQUENCE</scope>
    <source>
        <strain evidence="11">CCFEE 5485</strain>
    </source>
</reference>
<dbReference type="GO" id="GO:0072354">
    <property type="term" value="F:histone H3T3 kinase activity"/>
    <property type="evidence" value="ECO:0007669"/>
    <property type="project" value="TreeGrafter"/>
</dbReference>
<keyword evidence="5" id="KW-0418">Kinase</keyword>
<feature type="compositionally biased region" description="Basic and acidic residues" evidence="9">
    <location>
        <begin position="147"/>
        <end position="161"/>
    </location>
</feature>
<dbReference type="SUPFAM" id="SSF56112">
    <property type="entry name" value="Protein kinase-like (PK-like)"/>
    <property type="match status" value="1"/>
</dbReference>
<evidence type="ECO:0000256" key="5">
    <source>
        <dbReference type="ARBA" id="ARBA00022777"/>
    </source>
</evidence>
<protein>
    <recommendedName>
        <fullName evidence="1">non-specific serine/threonine protein kinase</fullName>
        <ecNumber evidence="1">2.7.11.1</ecNumber>
    </recommendedName>
</protein>
<dbReference type="AlphaFoldDB" id="A0AAE1C3S3"/>
<feature type="domain" description="Serine/threonine-protein kinase haspin C-terminal" evidence="10">
    <location>
        <begin position="490"/>
        <end position="589"/>
    </location>
</feature>
<dbReference type="SMART" id="SM01331">
    <property type="entry name" value="DUF3635"/>
    <property type="match status" value="1"/>
</dbReference>
<feature type="compositionally biased region" description="Basic residues" evidence="9">
    <location>
        <begin position="702"/>
        <end position="719"/>
    </location>
</feature>
<evidence type="ECO:0000256" key="9">
    <source>
        <dbReference type="SAM" id="MobiDB-lite"/>
    </source>
</evidence>
<evidence type="ECO:0000256" key="7">
    <source>
        <dbReference type="ARBA" id="ARBA00047899"/>
    </source>
</evidence>
<accession>A0AAE1C3S3</accession>
<feature type="region of interest" description="Disordered" evidence="9">
    <location>
        <begin position="698"/>
        <end position="719"/>
    </location>
</feature>
<dbReference type="InterPro" id="IPR011009">
    <property type="entry name" value="Kinase-like_dom_sf"/>
</dbReference>
<keyword evidence="3" id="KW-0808">Transferase</keyword>
<evidence type="ECO:0000256" key="2">
    <source>
        <dbReference type="ARBA" id="ARBA00022527"/>
    </source>
</evidence>
<proteinExistence type="predicted"/>
<dbReference type="GO" id="GO:0000278">
    <property type="term" value="P:mitotic cell cycle"/>
    <property type="evidence" value="ECO:0007669"/>
    <property type="project" value="TreeGrafter"/>
</dbReference>
<organism evidence="11 12">
    <name type="scientific">Recurvomyces mirabilis</name>
    <dbReference type="NCBI Taxonomy" id="574656"/>
    <lineage>
        <taxon>Eukaryota</taxon>
        <taxon>Fungi</taxon>
        <taxon>Dikarya</taxon>
        <taxon>Ascomycota</taxon>
        <taxon>Pezizomycotina</taxon>
        <taxon>Dothideomycetes</taxon>
        <taxon>Dothideomycetidae</taxon>
        <taxon>Mycosphaerellales</taxon>
        <taxon>Teratosphaeriaceae</taxon>
        <taxon>Recurvomyces</taxon>
    </lineage>
</organism>
<name>A0AAE1C3S3_9PEZI</name>
<dbReference type="GO" id="GO:0005524">
    <property type="term" value="F:ATP binding"/>
    <property type="evidence" value="ECO:0007669"/>
    <property type="project" value="UniProtKB-KW"/>
</dbReference>
<evidence type="ECO:0000259" key="10">
    <source>
        <dbReference type="SMART" id="SM01331"/>
    </source>
</evidence>
<keyword evidence="12" id="KW-1185">Reference proteome</keyword>
<feature type="compositionally biased region" description="Basic and acidic residues" evidence="9">
    <location>
        <begin position="104"/>
        <end position="140"/>
    </location>
</feature>
<dbReference type="Proteomes" id="UP001274830">
    <property type="component" value="Unassembled WGS sequence"/>
</dbReference>
<dbReference type="Gene3D" id="3.30.200.20">
    <property type="entry name" value="Phosphorylase Kinase, domain 1"/>
    <property type="match status" value="1"/>
</dbReference>
<evidence type="ECO:0000313" key="11">
    <source>
        <dbReference type="EMBL" id="KAK3677043.1"/>
    </source>
</evidence>
<dbReference type="PANTHER" id="PTHR24419:SF18">
    <property type="entry name" value="SERINE_THREONINE-PROTEIN KINASE HASPIN"/>
    <property type="match status" value="1"/>
</dbReference>
<gene>
    <name evidence="11" type="ORF">LTR78_003248</name>
</gene>
<comment type="catalytic activity">
    <reaction evidence="8">
        <text>L-seryl-[protein] + ATP = O-phospho-L-seryl-[protein] + ADP + H(+)</text>
        <dbReference type="Rhea" id="RHEA:17989"/>
        <dbReference type="Rhea" id="RHEA-COMP:9863"/>
        <dbReference type="Rhea" id="RHEA-COMP:11604"/>
        <dbReference type="ChEBI" id="CHEBI:15378"/>
        <dbReference type="ChEBI" id="CHEBI:29999"/>
        <dbReference type="ChEBI" id="CHEBI:30616"/>
        <dbReference type="ChEBI" id="CHEBI:83421"/>
        <dbReference type="ChEBI" id="CHEBI:456216"/>
        <dbReference type="EC" id="2.7.11.1"/>
    </reaction>
</comment>
<keyword evidence="4" id="KW-0547">Nucleotide-binding</keyword>
<evidence type="ECO:0000313" key="12">
    <source>
        <dbReference type="Proteomes" id="UP001274830"/>
    </source>
</evidence>
<dbReference type="Pfam" id="PF12330">
    <property type="entry name" value="Haspin_kinase"/>
    <property type="match status" value="1"/>
</dbReference>
<evidence type="ECO:0000256" key="8">
    <source>
        <dbReference type="ARBA" id="ARBA00048679"/>
    </source>
</evidence>